<feature type="compositionally biased region" description="Polar residues" evidence="11">
    <location>
        <begin position="303"/>
        <end position="331"/>
    </location>
</feature>
<dbReference type="PANTHER" id="PTHR28185:SF1">
    <property type="entry name" value="MITOCHONDRIAL DISTRIBUTION AND MORPHOLOGY PROTEIN 34"/>
    <property type="match status" value="1"/>
</dbReference>
<dbReference type="PANTHER" id="PTHR28185">
    <property type="entry name" value="MITOCHONDRIAL DISTRIBUTION AND MORPHOLOGY PROTEIN 34"/>
    <property type="match status" value="1"/>
</dbReference>
<evidence type="ECO:0000259" key="12">
    <source>
        <dbReference type="PROSITE" id="PS51847"/>
    </source>
</evidence>
<organism evidence="13 14">
    <name type="scientific">Monilinia fructicola</name>
    <name type="common">Brown rot fungus</name>
    <name type="synonym">Ciboria fructicola</name>
    <dbReference type="NCBI Taxonomy" id="38448"/>
    <lineage>
        <taxon>Eukaryota</taxon>
        <taxon>Fungi</taxon>
        <taxon>Dikarya</taxon>
        <taxon>Ascomycota</taxon>
        <taxon>Pezizomycotina</taxon>
        <taxon>Leotiomycetes</taxon>
        <taxon>Helotiales</taxon>
        <taxon>Sclerotiniaceae</taxon>
        <taxon>Monilinia</taxon>
    </lineage>
</organism>
<keyword evidence="7" id="KW-0446">Lipid-binding</keyword>
<feature type="domain" description="SMP-LTD" evidence="12">
    <location>
        <begin position="1"/>
        <end position="195"/>
    </location>
</feature>
<evidence type="ECO:0000256" key="11">
    <source>
        <dbReference type="SAM" id="MobiDB-lite"/>
    </source>
</evidence>
<comment type="caution">
    <text evidence="13">The sequence shown here is derived from an EMBL/GenBank/DDBJ whole genome shotgun (WGS) entry which is preliminary data.</text>
</comment>
<keyword evidence="3 10" id="KW-1134">Transmembrane beta strand</keyword>
<dbReference type="HAMAP" id="MF_03105">
    <property type="entry name" value="Mdm34"/>
    <property type="match status" value="1"/>
</dbReference>
<dbReference type="GO" id="GO:0032865">
    <property type="term" value="C:ERMES complex"/>
    <property type="evidence" value="ECO:0007669"/>
    <property type="project" value="UniProtKB-UniRule"/>
</dbReference>
<evidence type="ECO:0000256" key="9">
    <source>
        <dbReference type="ARBA" id="ARBA00023136"/>
    </source>
</evidence>
<dbReference type="CDD" id="cd21673">
    <property type="entry name" value="SMP_Mdm34"/>
    <property type="match status" value="1"/>
</dbReference>
<gene>
    <name evidence="10" type="primary">MDM34</name>
    <name evidence="13" type="ORF">EYC84_001998</name>
</gene>
<comment type="similarity">
    <text evidence="10">Belongs to the MDM34 family.</text>
</comment>
<feature type="compositionally biased region" description="Basic residues" evidence="11">
    <location>
        <begin position="364"/>
        <end position="382"/>
    </location>
</feature>
<comment type="function">
    <text evidence="10">Component of the ERMES/MDM complex, which serves as a molecular tether to connect the endoplasmic reticulum (ER) and mitochondria. Components of this complex are involved in the control of mitochondrial shape and protein biogenesis, and function in nonvesicular lipid trafficking between the ER and mitochondria. MDM34 is required for the interaction of the ER-resident membrane protein MMM1 and the outer mitochondrial membrane-resident beta-barrel protein MDM10.</text>
</comment>
<keyword evidence="8 10" id="KW-0496">Mitochondrion</keyword>
<dbReference type="GO" id="GO:1990456">
    <property type="term" value="P:mitochondrion-endoplasmic reticulum membrane tethering"/>
    <property type="evidence" value="ECO:0007669"/>
    <property type="project" value="TreeGrafter"/>
</dbReference>
<dbReference type="Pfam" id="PF26545">
    <property type="entry name" value="Mdm34_N"/>
    <property type="match status" value="1"/>
</dbReference>
<dbReference type="Proteomes" id="UP000322873">
    <property type="component" value="Unassembled WGS sequence"/>
</dbReference>
<evidence type="ECO:0000313" key="14">
    <source>
        <dbReference type="Proteomes" id="UP000322873"/>
    </source>
</evidence>
<dbReference type="GO" id="GO:0015914">
    <property type="term" value="P:phospholipid transport"/>
    <property type="evidence" value="ECO:0007669"/>
    <property type="project" value="TreeGrafter"/>
</dbReference>
<sequence length="694" mass="76203">MAFNFNWSPLTADAEFYQRAQEMLTAALNKSPKPPIIKDDILVNELNLGSVPPDLEILEIGDLAEDRFRGIFKMCYSGDAFLTLKTRVQANPLNNHLFSKPSFTSPQPLAADAGLTIPLQITLSEIKLSAFIIVVFSKQKGLTLVFRNDPLESLKVSSTFDSIPFIKDYLQKEIEQQLRTLMMDELPAIIHRLSLRLWCPEYRAKEDEEMAEAAKKAKDEVAVDPFASPPQDAVDARGNVLDPTEISNLSLDGGSEIHSLFSQKNLLRLAALSNSHRTLSLFTPSIRDAVFRAWAPSDRGDSAGTNTPATPFHRPQSSIGGQSTTYTFTNRSSDDGYGGMPSRPSLVNMNSATTGLSLGANRGSRSHSTRKKKNRVINLRKPKTTDDGSESGASETASATATSEPMVPSRIPEEPEDIPVTPPSGKVRFSSIDLGDSPKKLQPSRSMTPEHAKMDQVPKLTVEPSTPIQSQEQKRPAYNEPMFTSYAPEKSATTPPHTPFSYPHGLHFSATESPSGILEQAWIMKMASEIARRQHDDKTSREGFWSTSSNGDDAPPAYEPKAFGDNNGLTNTPLFSSLISTGQGKCWTSWEVWLNLDGLGWLGINLVGDSVAGEGVGGSCFGFYMYAGLYDSFPNRSFSTAIPGANEFLLGREGKERGGRSSQVKIPFYFWGCMIILEARLGEILLLKSDEIDR</sequence>
<feature type="compositionally biased region" description="Polar residues" evidence="11">
    <location>
        <begin position="345"/>
        <end position="356"/>
    </location>
</feature>
<reference evidence="13 14" key="1">
    <citation type="submission" date="2019-06" db="EMBL/GenBank/DDBJ databases">
        <title>Genome Sequence of the Brown Rot Fungal Pathogen Monilinia fructicola.</title>
        <authorList>
            <person name="De Miccolis Angelini R.M."/>
            <person name="Landi L."/>
            <person name="Abate D."/>
            <person name="Pollastro S."/>
            <person name="Romanazzi G."/>
            <person name="Faretra F."/>
        </authorList>
    </citation>
    <scope>NUCLEOTIDE SEQUENCE [LARGE SCALE GENOMIC DNA]</scope>
    <source>
        <strain evidence="13 14">Mfrc123</strain>
    </source>
</reference>
<dbReference type="VEuPathDB" id="FungiDB:MFRU_018g00940"/>
<comment type="subcellular location">
    <subcellularLocation>
        <location evidence="1">Membrane</location>
    </subcellularLocation>
    <subcellularLocation>
        <location evidence="10">Mitochondrion outer membrane</location>
        <topology evidence="10">Multi-pass membrane protein</topology>
    </subcellularLocation>
    <text evidence="10">The ERMES/MDM complex localizes to a few discrete foci (around 10 per single cell), that represent mitochondria-endoplasmic reticulum junctions. These foci are often found next to mtDNA nucleoids.</text>
</comment>
<evidence type="ECO:0000256" key="7">
    <source>
        <dbReference type="ARBA" id="ARBA00023121"/>
    </source>
</evidence>
<keyword evidence="14" id="KW-1185">Reference proteome</keyword>
<proteinExistence type="inferred from homology"/>
<evidence type="ECO:0000256" key="2">
    <source>
        <dbReference type="ARBA" id="ARBA00022448"/>
    </source>
</evidence>
<dbReference type="GO" id="GO:0007005">
    <property type="term" value="P:mitochondrion organization"/>
    <property type="evidence" value="ECO:0007669"/>
    <property type="project" value="InterPro"/>
</dbReference>
<evidence type="ECO:0000256" key="4">
    <source>
        <dbReference type="ARBA" id="ARBA00022692"/>
    </source>
</evidence>
<keyword evidence="2" id="KW-0813">Transport</keyword>
<dbReference type="EMBL" id="VICG01000005">
    <property type="protein sequence ID" value="KAA8572073.1"/>
    <property type="molecule type" value="Genomic_DNA"/>
</dbReference>
<keyword evidence="5 10" id="KW-1000">Mitochondrion outer membrane</keyword>
<dbReference type="GO" id="GO:0008289">
    <property type="term" value="F:lipid binding"/>
    <property type="evidence" value="ECO:0007669"/>
    <property type="project" value="UniProtKB-KW"/>
</dbReference>
<feature type="region of interest" description="Disordered" evidence="11">
    <location>
        <begin position="297"/>
        <end position="479"/>
    </location>
</feature>
<protein>
    <recommendedName>
        <fullName evidence="10">Mitochondrial distribution and morphology protein 34</fullName>
    </recommendedName>
</protein>
<comment type="domain">
    <text evidence="10">Lacks alpha-helical transmembrane segments, suggesting that it resides in the membrane via beta-sheet conformations similar to those predicted for other outer membrane proteins and porin.</text>
</comment>
<comment type="subunit">
    <text evidence="10">Component of the ER-mitochondria encounter structure (ERMES) or MDM complex, composed of MMM1, MDM10, MDM12 and MDM34.</text>
</comment>
<dbReference type="InterPro" id="IPR058825">
    <property type="entry name" value="MDM34_N"/>
</dbReference>
<evidence type="ECO:0000256" key="8">
    <source>
        <dbReference type="ARBA" id="ARBA00023128"/>
    </source>
</evidence>
<evidence type="ECO:0000256" key="5">
    <source>
        <dbReference type="ARBA" id="ARBA00022787"/>
    </source>
</evidence>
<keyword evidence="9 10" id="KW-0472">Membrane</keyword>
<name>A0A5M9JUE0_MONFR</name>
<evidence type="ECO:0000313" key="13">
    <source>
        <dbReference type="EMBL" id="KAA8572073.1"/>
    </source>
</evidence>
<dbReference type="AlphaFoldDB" id="A0A5M9JUE0"/>
<keyword evidence="6" id="KW-0445">Lipid transport</keyword>
<accession>A0A5M9JUE0</accession>
<evidence type="ECO:0000256" key="6">
    <source>
        <dbReference type="ARBA" id="ARBA00023055"/>
    </source>
</evidence>
<feature type="compositionally biased region" description="Low complexity" evidence="11">
    <location>
        <begin position="390"/>
        <end position="404"/>
    </location>
</feature>
<evidence type="ECO:0000256" key="10">
    <source>
        <dbReference type="HAMAP-Rule" id="MF_03105"/>
    </source>
</evidence>
<dbReference type="InterPro" id="IPR031468">
    <property type="entry name" value="SMP_LBD"/>
</dbReference>
<keyword evidence="4 10" id="KW-0812">Transmembrane</keyword>
<dbReference type="PROSITE" id="PS51847">
    <property type="entry name" value="SMP"/>
    <property type="match status" value="1"/>
</dbReference>
<feature type="region of interest" description="Disordered" evidence="11">
    <location>
        <begin position="533"/>
        <end position="563"/>
    </location>
</feature>
<evidence type="ECO:0000256" key="1">
    <source>
        <dbReference type="ARBA" id="ARBA00004370"/>
    </source>
</evidence>
<evidence type="ECO:0000256" key="3">
    <source>
        <dbReference type="ARBA" id="ARBA00022452"/>
    </source>
</evidence>
<dbReference type="InterPro" id="IPR027536">
    <property type="entry name" value="MDM34"/>
</dbReference>